<reference evidence="3 4" key="1">
    <citation type="submission" date="2024-04" db="EMBL/GenBank/DDBJ databases">
        <title>Phyllosticta paracitricarpa is synonymous to the EU quarantine fungus P. citricarpa based on phylogenomic analyses.</title>
        <authorList>
            <consortium name="Lawrence Berkeley National Laboratory"/>
            <person name="Van Ingen-Buijs V.A."/>
            <person name="Van Westerhoven A.C."/>
            <person name="Haridas S."/>
            <person name="Skiadas P."/>
            <person name="Martin F."/>
            <person name="Groenewald J.Z."/>
            <person name="Crous P.W."/>
            <person name="Seidl M.F."/>
        </authorList>
    </citation>
    <scope>NUCLEOTIDE SEQUENCE [LARGE SCALE GENOMIC DNA]</scope>
    <source>
        <strain evidence="3 4">CBS 123374</strain>
    </source>
</reference>
<sequence>MESTDNPTWRPNPQPNIPLIDLSHMLDEKGATIKKSLSNKVCRVCEWDGRSKFFFVGPWNTSRESLQEEASRCCCCKARLLVLNEIVEHERLVPEATDDFYAVDDGENRNQEAYLCRWSASETKPYRSVGYDVFVPSEAPSSPIDDVMPRRNTAQQATAPEDSMGQSIAWAQDQIQNCSRRHDLCDDILANPTRLIDVAPDETGLGVKLRDYNSLSSGAPHEYVALSYCWGGHEPKCMTTHETIQRNMDYISWDLLPQTFRDAVIFTRGLGLKYLWIDSICIIQRDENDWCKEAGRMYSVYRGAKVTLAALFGNESTTGLRNTTMKNESRIVANLQFGKSIIPLCVRRHHYLWKGSGWDGNPFDYLGLLTRAWTYQERFVSPRVLFFAEGEVAYQCACEVKCECGSATRSWMEAPHEEFRQRMWYLPATQLKIRLQAKESFQSSEKTESCQSISDIQYMWRRHIVPDYSRLNITKPRDRLAALGAIAEQFQHARQGSQYLAGLWSDSLFDDLLWRINPYPDEALLGRPNPHINDVNKSLPYKREFSRPFNLPTWSWASLQCRVNYHLRASTTPLAQTVMAQCVYAKDNHFGFLEHSTLVLRSKILFCILREDKKLYKPGFDSKTLGKDLAALAIDSEQACFMDGSQAQVYIFQVLHNTWGVDFCLILRLEDGHANPRIFSRLGMMAYKTSSDDRVGDADLLFKRAFDEEGEMEEIEIC</sequence>
<dbReference type="Proteomes" id="UP001492380">
    <property type="component" value="Unassembled WGS sequence"/>
</dbReference>
<organism evidence="3 4">
    <name type="scientific">Phyllosticta capitalensis</name>
    <dbReference type="NCBI Taxonomy" id="121624"/>
    <lineage>
        <taxon>Eukaryota</taxon>
        <taxon>Fungi</taxon>
        <taxon>Dikarya</taxon>
        <taxon>Ascomycota</taxon>
        <taxon>Pezizomycotina</taxon>
        <taxon>Dothideomycetes</taxon>
        <taxon>Dothideomycetes incertae sedis</taxon>
        <taxon>Botryosphaeriales</taxon>
        <taxon>Phyllostictaceae</taxon>
        <taxon>Phyllosticta</taxon>
    </lineage>
</organism>
<evidence type="ECO:0000259" key="2">
    <source>
        <dbReference type="Pfam" id="PF06985"/>
    </source>
</evidence>
<protein>
    <submittedName>
        <fullName evidence="3">Heterokaryon incompatibility protein-domain-containing protein</fullName>
    </submittedName>
</protein>
<evidence type="ECO:0000256" key="1">
    <source>
        <dbReference type="SAM" id="MobiDB-lite"/>
    </source>
</evidence>
<dbReference type="EMBL" id="JBBWRZ010000003">
    <property type="protein sequence ID" value="KAK8240697.1"/>
    <property type="molecule type" value="Genomic_DNA"/>
</dbReference>
<feature type="region of interest" description="Disordered" evidence="1">
    <location>
        <begin position="142"/>
        <end position="165"/>
    </location>
</feature>
<dbReference type="InterPro" id="IPR010730">
    <property type="entry name" value="HET"/>
</dbReference>
<proteinExistence type="predicted"/>
<evidence type="ECO:0000313" key="4">
    <source>
        <dbReference type="Proteomes" id="UP001492380"/>
    </source>
</evidence>
<gene>
    <name evidence="3" type="ORF">HDK90DRAFT_192023</name>
</gene>
<keyword evidence="4" id="KW-1185">Reference proteome</keyword>
<name>A0ABR1YX43_9PEZI</name>
<accession>A0ABR1YX43</accession>
<comment type="caution">
    <text evidence="3">The sequence shown here is derived from an EMBL/GenBank/DDBJ whole genome shotgun (WGS) entry which is preliminary data.</text>
</comment>
<dbReference type="Pfam" id="PF06985">
    <property type="entry name" value="HET"/>
    <property type="match status" value="1"/>
</dbReference>
<dbReference type="PANTHER" id="PTHR33112">
    <property type="entry name" value="DOMAIN PROTEIN, PUTATIVE-RELATED"/>
    <property type="match status" value="1"/>
</dbReference>
<feature type="domain" description="Heterokaryon incompatibility" evidence="2">
    <location>
        <begin position="223"/>
        <end position="377"/>
    </location>
</feature>
<evidence type="ECO:0000313" key="3">
    <source>
        <dbReference type="EMBL" id="KAK8240697.1"/>
    </source>
</evidence>
<dbReference type="PANTHER" id="PTHR33112:SF16">
    <property type="entry name" value="HETEROKARYON INCOMPATIBILITY DOMAIN-CONTAINING PROTEIN"/>
    <property type="match status" value="1"/>
</dbReference>